<dbReference type="GO" id="GO:0016791">
    <property type="term" value="F:phosphatase activity"/>
    <property type="evidence" value="ECO:0007669"/>
    <property type="project" value="TreeGrafter"/>
</dbReference>
<evidence type="ECO:0000313" key="7">
    <source>
        <dbReference type="Proteomes" id="UP000006216"/>
    </source>
</evidence>
<accession>I6V1L1</accession>
<keyword evidence="4" id="KW-0378">Hydrolase</keyword>
<dbReference type="InterPro" id="IPR023214">
    <property type="entry name" value="HAD_sf"/>
</dbReference>
<dbReference type="EMBL" id="CP003685">
    <property type="protein sequence ID" value="AFN03953.1"/>
    <property type="molecule type" value="Genomic_DNA"/>
</dbReference>
<dbReference type="SFLD" id="SFLDG01129">
    <property type="entry name" value="C1.5:_HAD__Beta-PGM__Phosphata"/>
    <property type="match status" value="1"/>
</dbReference>
<keyword evidence="3" id="KW-0479">Metal-binding</keyword>
<comment type="similarity">
    <text evidence="2">Belongs to the HAD-like hydrolase superfamily.</text>
</comment>
<dbReference type="SFLD" id="SFLDS00003">
    <property type="entry name" value="Haloacid_Dehalogenase"/>
    <property type="match status" value="1"/>
</dbReference>
<evidence type="ECO:0000256" key="3">
    <source>
        <dbReference type="ARBA" id="ARBA00022723"/>
    </source>
</evidence>
<dbReference type="InterPro" id="IPR036412">
    <property type="entry name" value="HAD-like_sf"/>
</dbReference>
<dbReference type="KEGG" id="pfi:PFC_05030"/>
<evidence type="ECO:0000256" key="2">
    <source>
        <dbReference type="ARBA" id="ARBA00007958"/>
    </source>
</evidence>
<proteinExistence type="inferred from homology"/>
<dbReference type="NCBIfam" id="TIGR01549">
    <property type="entry name" value="HAD-SF-IA-v1"/>
    <property type="match status" value="1"/>
</dbReference>
<sequence length="228" mass="26794">MRVRTEGLKYFIPSFCLMLIILDLDDTLCNTWEAIRIAAIRLIPTLLRLRKFRMFAYILTKRYRELEEIRELHILGFEEILDRIINKIYKNLENEEVQEIANLFDRTFFANLRLYPDVIPFLEKVREMGAKIVLVTDSSSSWQRRKLEVLGIKDYFDAIIVSGDTGHSKFEPYNFHLARKKFPREKKVYVIGDRDDTDMKGGKAIHATTILVKRATLKEGGQSMQIML</sequence>
<dbReference type="Pfam" id="PF00702">
    <property type="entry name" value="Hydrolase"/>
    <property type="match status" value="1"/>
</dbReference>
<dbReference type="PANTHER" id="PTHR46470:SF2">
    <property type="entry name" value="GLYCERALDEHYDE 3-PHOSPHATE PHOSPHATASE"/>
    <property type="match status" value="1"/>
</dbReference>
<evidence type="ECO:0000256" key="4">
    <source>
        <dbReference type="ARBA" id="ARBA00022801"/>
    </source>
</evidence>
<dbReference type="Proteomes" id="UP000006216">
    <property type="component" value="Chromosome"/>
</dbReference>
<dbReference type="InterPro" id="IPR051400">
    <property type="entry name" value="HAD-like_hydrolase"/>
</dbReference>
<dbReference type="Gene3D" id="3.40.50.1000">
    <property type="entry name" value="HAD superfamily/HAD-like"/>
    <property type="match status" value="1"/>
</dbReference>
<dbReference type="PANTHER" id="PTHR46470">
    <property type="entry name" value="N-ACYLNEURAMINATE-9-PHOSPHATASE"/>
    <property type="match status" value="1"/>
</dbReference>
<gene>
    <name evidence="6" type="ORF">PFC_05030</name>
</gene>
<dbReference type="HOGENOM" id="CLU_1202655_0_0_2"/>
<reference evidence="6 7" key="1">
    <citation type="journal article" date="2012" name="J. Bacteriol.">
        <title>Genome Sequencing of a Genetically-Tractable Pyrococcus furiosus Strain Reveals a Highly Dynamic Genome.</title>
        <authorList>
            <person name="Bridger S.L."/>
            <person name="Lancaster W.A."/>
            <person name="Poole F.L.II."/>
            <person name="Schut G.J."/>
            <person name="Adams M.W."/>
        </authorList>
    </citation>
    <scope>NUCLEOTIDE SEQUENCE [LARGE SCALE GENOMIC DNA]</scope>
    <source>
        <strain evidence="6 7">COM1</strain>
    </source>
</reference>
<dbReference type="SUPFAM" id="SSF56784">
    <property type="entry name" value="HAD-like"/>
    <property type="match status" value="1"/>
</dbReference>
<evidence type="ECO:0000313" key="6">
    <source>
        <dbReference type="EMBL" id="AFN03953.1"/>
    </source>
</evidence>
<dbReference type="AlphaFoldDB" id="I6V1L1"/>
<evidence type="ECO:0008006" key="8">
    <source>
        <dbReference type="Google" id="ProtNLM"/>
    </source>
</evidence>
<comment type="cofactor">
    <cofactor evidence="1">
        <name>Mg(2+)</name>
        <dbReference type="ChEBI" id="CHEBI:18420"/>
    </cofactor>
</comment>
<dbReference type="Gene3D" id="1.10.150.520">
    <property type="match status" value="1"/>
</dbReference>
<name>I6V1L1_9EURY</name>
<evidence type="ECO:0000256" key="1">
    <source>
        <dbReference type="ARBA" id="ARBA00001946"/>
    </source>
</evidence>
<dbReference type="GO" id="GO:0046872">
    <property type="term" value="F:metal ion binding"/>
    <property type="evidence" value="ECO:0007669"/>
    <property type="project" value="UniProtKB-KW"/>
</dbReference>
<dbReference type="PATRIC" id="fig|1185654.4.peg.1025"/>
<organism evidence="7">
    <name type="scientific">Pyrococcus furiosus COM1</name>
    <dbReference type="NCBI Taxonomy" id="1185654"/>
    <lineage>
        <taxon>Archaea</taxon>
        <taxon>Methanobacteriati</taxon>
        <taxon>Methanobacteriota</taxon>
        <taxon>Thermococci</taxon>
        <taxon>Thermococcales</taxon>
        <taxon>Thermococcaceae</taxon>
        <taxon>Pyrococcus</taxon>
    </lineage>
</organism>
<dbReference type="GO" id="GO:0044281">
    <property type="term" value="P:small molecule metabolic process"/>
    <property type="evidence" value="ECO:0007669"/>
    <property type="project" value="UniProtKB-ARBA"/>
</dbReference>
<protein>
    <recommendedName>
        <fullName evidence="8">Hydrolase</fullName>
    </recommendedName>
</protein>
<dbReference type="InterPro" id="IPR006439">
    <property type="entry name" value="HAD-SF_hydro_IA"/>
</dbReference>
<evidence type="ECO:0000256" key="5">
    <source>
        <dbReference type="ARBA" id="ARBA00022842"/>
    </source>
</evidence>
<keyword evidence="5" id="KW-0460">Magnesium</keyword>